<name>A0ACB8SJC1_9AGAM</name>
<keyword evidence="2" id="KW-1185">Reference proteome</keyword>
<reference evidence="1" key="2">
    <citation type="journal article" date="2022" name="New Phytol.">
        <title>Evolutionary transition to the ectomycorrhizal habit in the genomes of a hyperdiverse lineage of mushroom-forming fungi.</title>
        <authorList>
            <person name="Looney B."/>
            <person name="Miyauchi S."/>
            <person name="Morin E."/>
            <person name="Drula E."/>
            <person name="Courty P.E."/>
            <person name="Kohler A."/>
            <person name="Kuo A."/>
            <person name="LaButti K."/>
            <person name="Pangilinan J."/>
            <person name="Lipzen A."/>
            <person name="Riley R."/>
            <person name="Andreopoulos W."/>
            <person name="He G."/>
            <person name="Johnson J."/>
            <person name="Nolan M."/>
            <person name="Tritt A."/>
            <person name="Barry K.W."/>
            <person name="Grigoriev I.V."/>
            <person name="Nagy L.G."/>
            <person name="Hibbett D."/>
            <person name="Henrissat B."/>
            <person name="Matheny P.B."/>
            <person name="Labbe J."/>
            <person name="Martin F.M."/>
        </authorList>
    </citation>
    <scope>NUCLEOTIDE SEQUENCE</scope>
    <source>
        <strain evidence="1">HHB10654</strain>
    </source>
</reference>
<organism evidence="1 2">
    <name type="scientific">Artomyces pyxidatus</name>
    <dbReference type="NCBI Taxonomy" id="48021"/>
    <lineage>
        <taxon>Eukaryota</taxon>
        <taxon>Fungi</taxon>
        <taxon>Dikarya</taxon>
        <taxon>Basidiomycota</taxon>
        <taxon>Agaricomycotina</taxon>
        <taxon>Agaricomycetes</taxon>
        <taxon>Russulales</taxon>
        <taxon>Auriscalpiaceae</taxon>
        <taxon>Artomyces</taxon>
    </lineage>
</organism>
<comment type="caution">
    <text evidence="1">The sequence shown here is derived from an EMBL/GenBank/DDBJ whole genome shotgun (WGS) entry which is preliminary data.</text>
</comment>
<proteinExistence type="predicted"/>
<dbReference type="Proteomes" id="UP000814140">
    <property type="component" value="Unassembled WGS sequence"/>
</dbReference>
<sequence length="617" mass="69304">MNILRGNVEIARHYWAEVSLRRLSPYDRAYAQGAAGVRAALDAEELAVQSAIICVRSRRNALSPISRLPLEILTLVFEFFSHLRSPHGYFSSSDNDRSTTVYYPLGWIWLSHVCRRWREAAMNPRLWRFVPIELGPEWVREGLARCKSVPIIIRLGVLQDGHEAELKALMDTHLCQVQKIDFKGRSASLQVVSNALASSDALALEELSLEEIRKKSPRILLKPLHTPNLRRLSLQDVIYSWNSFPMCNLSHLEVCVDLFDPITPVIAPNNVAIPPSSQLPSPDEFFHCLSRNTSLETLIIKGCLPSRLSPSTGDHVARLPLLKKVVLAGPTLDVAHAVQRIVIPSSSKLHLTCYSNDESGEEVLSIIPAMNTHLKAHTPHPISLRTLSMEGSEDRKLKFVVWDYMDIAKDGTADFFPFEEEDHEVSLDFHWHNPTYLNPVPLLRKICAALPLSDIRAVGAFLSNSKWTAQDWVDMFGRCRAIEALEVQKADRRLFLCEALMEEWRPNDGTGAPVHASVDDGTKDLFLPALRALCLQDVDLQRRYPGRDSSGSFGDLILSCIRERQLRGSPLDMLSITTDGVVEPSLLQSFKEVVGIVRDLKHTLEDEEDDDSSHGSD</sequence>
<protein>
    <submittedName>
        <fullName evidence="1">Uncharacterized protein</fullName>
    </submittedName>
</protein>
<evidence type="ECO:0000313" key="2">
    <source>
        <dbReference type="Proteomes" id="UP000814140"/>
    </source>
</evidence>
<evidence type="ECO:0000313" key="1">
    <source>
        <dbReference type="EMBL" id="KAI0056489.1"/>
    </source>
</evidence>
<gene>
    <name evidence="1" type="ORF">BV25DRAFT_1995564</name>
</gene>
<reference evidence="1" key="1">
    <citation type="submission" date="2021-03" db="EMBL/GenBank/DDBJ databases">
        <authorList>
            <consortium name="DOE Joint Genome Institute"/>
            <person name="Ahrendt S."/>
            <person name="Looney B.P."/>
            <person name="Miyauchi S."/>
            <person name="Morin E."/>
            <person name="Drula E."/>
            <person name="Courty P.E."/>
            <person name="Chicoki N."/>
            <person name="Fauchery L."/>
            <person name="Kohler A."/>
            <person name="Kuo A."/>
            <person name="Labutti K."/>
            <person name="Pangilinan J."/>
            <person name="Lipzen A."/>
            <person name="Riley R."/>
            <person name="Andreopoulos W."/>
            <person name="He G."/>
            <person name="Johnson J."/>
            <person name="Barry K.W."/>
            <person name="Grigoriev I.V."/>
            <person name="Nagy L."/>
            <person name="Hibbett D."/>
            <person name="Henrissat B."/>
            <person name="Matheny P.B."/>
            <person name="Labbe J."/>
            <person name="Martin F."/>
        </authorList>
    </citation>
    <scope>NUCLEOTIDE SEQUENCE</scope>
    <source>
        <strain evidence="1">HHB10654</strain>
    </source>
</reference>
<accession>A0ACB8SJC1</accession>
<dbReference type="EMBL" id="MU277263">
    <property type="protein sequence ID" value="KAI0056489.1"/>
    <property type="molecule type" value="Genomic_DNA"/>
</dbReference>